<keyword evidence="5 6" id="KW-0472">Membrane</keyword>
<evidence type="ECO:0000256" key="4">
    <source>
        <dbReference type="ARBA" id="ARBA00022989"/>
    </source>
</evidence>
<evidence type="ECO:0000256" key="2">
    <source>
        <dbReference type="ARBA" id="ARBA00008333"/>
    </source>
</evidence>
<feature type="transmembrane region" description="Helical" evidence="6">
    <location>
        <begin position="242"/>
        <end position="259"/>
    </location>
</feature>
<feature type="transmembrane region" description="Helical" evidence="6">
    <location>
        <begin position="103"/>
        <end position="123"/>
    </location>
</feature>
<dbReference type="NCBIfam" id="NF041756">
    <property type="entry name" value="EfeU"/>
    <property type="match status" value="1"/>
</dbReference>
<dbReference type="GO" id="GO:0033573">
    <property type="term" value="C:high-affinity iron permease complex"/>
    <property type="evidence" value="ECO:0007669"/>
    <property type="project" value="InterPro"/>
</dbReference>
<dbReference type="PANTHER" id="PTHR31632">
    <property type="entry name" value="IRON TRANSPORTER FTH1"/>
    <property type="match status" value="1"/>
</dbReference>
<dbReference type="EMBL" id="CAFBNO010000032">
    <property type="protein sequence ID" value="CAB4956427.1"/>
    <property type="molecule type" value="Genomic_DNA"/>
</dbReference>
<reference evidence="7" key="1">
    <citation type="submission" date="2020-05" db="EMBL/GenBank/DDBJ databases">
        <authorList>
            <person name="Chiriac C."/>
            <person name="Salcher M."/>
            <person name="Ghai R."/>
            <person name="Kavagutti S V."/>
        </authorList>
    </citation>
    <scope>NUCLEOTIDE SEQUENCE</scope>
</reference>
<comment type="similarity">
    <text evidence="2">Belongs to the oxidase-dependent Fe transporter (OFeT) (TC 9.A.10.1) family.</text>
</comment>
<organism evidence="7">
    <name type="scientific">freshwater metagenome</name>
    <dbReference type="NCBI Taxonomy" id="449393"/>
    <lineage>
        <taxon>unclassified sequences</taxon>
        <taxon>metagenomes</taxon>
        <taxon>ecological metagenomes</taxon>
    </lineage>
</organism>
<dbReference type="InterPro" id="IPR004923">
    <property type="entry name" value="FTR1/Fip1/EfeU"/>
</dbReference>
<proteinExistence type="inferred from homology"/>
<keyword evidence="3 6" id="KW-0812">Transmembrane</keyword>
<keyword evidence="4 6" id="KW-1133">Transmembrane helix</keyword>
<evidence type="ECO:0000256" key="6">
    <source>
        <dbReference type="SAM" id="Phobius"/>
    </source>
</evidence>
<comment type="subcellular location">
    <subcellularLocation>
        <location evidence="1">Membrane</location>
        <topology evidence="1">Multi-pass membrane protein</topology>
    </subcellularLocation>
</comment>
<feature type="transmembrane region" description="Helical" evidence="6">
    <location>
        <begin position="143"/>
        <end position="164"/>
    </location>
</feature>
<sequence>MLANFMIGLREGLEAALVIGILIAYLNKQNRKGDVRRVFLGVLVAIFVSILAGLLLTFLVADAEAGTNQIIAATASLLAVLFVTWMIFWMAKHSRMLPSQMHAKLSETASSVAVFAIGFFAVVREGIETSIFLWSATSAAGQGAITILGAVLGLSFAAVIGYLIYRGSLRLNLRTFFAVTSGFLILVSAGILAYAVRELEELHWFTFLQGQTYDVSSFVTEGSPIEILLKSTIGFNAAPTQLQTLVWFLYLLPVTIIYWQRTKRK</sequence>
<dbReference type="AlphaFoldDB" id="A0A6J7KL66"/>
<dbReference type="GO" id="GO:0015093">
    <property type="term" value="F:ferrous iron transmembrane transporter activity"/>
    <property type="evidence" value="ECO:0007669"/>
    <property type="project" value="TreeGrafter"/>
</dbReference>
<dbReference type="Pfam" id="PF03239">
    <property type="entry name" value="FTR1"/>
    <property type="match status" value="1"/>
</dbReference>
<evidence type="ECO:0000313" key="7">
    <source>
        <dbReference type="EMBL" id="CAB4956427.1"/>
    </source>
</evidence>
<accession>A0A6J7KL66</accession>
<protein>
    <submittedName>
        <fullName evidence="7">Unannotated protein</fullName>
    </submittedName>
</protein>
<gene>
    <name evidence="7" type="ORF">UFOPK3837_00774</name>
</gene>
<dbReference type="PANTHER" id="PTHR31632:SF2">
    <property type="entry name" value="PLASMA MEMBRANE IRON PERMEASE"/>
    <property type="match status" value="1"/>
</dbReference>
<feature type="transmembrane region" description="Helical" evidence="6">
    <location>
        <begin position="70"/>
        <end position="91"/>
    </location>
</feature>
<evidence type="ECO:0000256" key="3">
    <source>
        <dbReference type="ARBA" id="ARBA00022692"/>
    </source>
</evidence>
<feature type="transmembrane region" description="Helical" evidence="6">
    <location>
        <begin position="6"/>
        <end position="26"/>
    </location>
</feature>
<name>A0A6J7KL66_9ZZZZ</name>
<evidence type="ECO:0000256" key="1">
    <source>
        <dbReference type="ARBA" id="ARBA00004141"/>
    </source>
</evidence>
<feature type="transmembrane region" description="Helical" evidence="6">
    <location>
        <begin position="176"/>
        <end position="196"/>
    </location>
</feature>
<feature type="transmembrane region" description="Helical" evidence="6">
    <location>
        <begin position="38"/>
        <end position="58"/>
    </location>
</feature>
<evidence type="ECO:0000256" key="5">
    <source>
        <dbReference type="ARBA" id="ARBA00023136"/>
    </source>
</evidence>